<dbReference type="Proteomes" id="UP000515124">
    <property type="component" value="Unplaced"/>
</dbReference>
<reference evidence="2" key="1">
    <citation type="submission" date="2025-08" db="UniProtKB">
        <authorList>
            <consortium name="RefSeq"/>
        </authorList>
    </citation>
    <scope>IDENTIFICATION</scope>
</reference>
<dbReference type="PANTHER" id="PTHR35218">
    <property type="entry name" value="RNASE H DOMAIN-CONTAINING PROTEIN"/>
    <property type="match status" value="1"/>
</dbReference>
<sequence length="259" mass="30055">MNVVCWNVRGVVSARFKNNMLDSIRTHHMDMLFIWEPRISGEKALSVVKSLGFPCFEIVDAIGFFGGLWLLWDNNKVNVEILGTSDQSITACVTLENHSPWIFIGVYAHPCTSRRAKLWDYLSFASSCHQLPWLLAGDFKEMLSMDNKMGGVPVNQFKGLKSWFESHDMVDLSFSGPRFTWRTKNIHERFDRAGCNLNWRRMFVDAHVRHLPRTTSDHNPIKIFVHSCLSTNPLNRPFRFEAMWLKRETFDDLIAQVWG</sequence>
<protein>
    <submittedName>
        <fullName evidence="2">Uncharacterized protein LOC110774233</fullName>
    </submittedName>
</protein>
<dbReference type="AlphaFoldDB" id="A0A6P5U2U2"/>
<name>A0A6P5U2U2_PRUAV</name>
<keyword evidence="1" id="KW-1185">Reference proteome</keyword>
<dbReference type="InterPro" id="IPR036691">
    <property type="entry name" value="Endo/exonu/phosph_ase_sf"/>
</dbReference>
<organism evidence="1 2">
    <name type="scientific">Prunus avium</name>
    <name type="common">Cherry</name>
    <name type="synonym">Cerasus avium</name>
    <dbReference type="NCBI Taxonomy" id="42229"/>
    <lineage>
        <taxon>Eukaryota</taxon>
        <taxon>Viridiplantae</taxon>
        <taxon>Streptophyta</taxon>
        <taxon>Embryophyta</taxon>
        <taxon>Tracheophyta</taxon>
        <taxon>Spermatophyta</taxon>
        <taxon>Magnoliopsida</taxon>
        <taxon>eudicotyledons</taxon>
        <taxon>Gunneridae</taxon>
        <taxon>Pentapetalae</taxon>
        <taxon>rosids</taxon>
        <taxon>fabids</taxon>
        <taxon>Rosales</taxon>
        <taxon>Rosaceae</taxon>
        <taxon>Amygdaloideae</taxon>
        <taxon>Amygdaleae</taxon>
        <taxon>Prunus</taxon>
    </lineage>
</organism>
<evidence type="ECO:0000313" key="1">
    <source>
        <dbReference type="Proteomes" id="UP000515124"/>
    </source>
</evidence>
<dbReference type="RefSeq" id="XP_021834463.1">
    <property type="nucleotide sequence ID" value="XM_021978771.1"/>
</dbReference>
<proteinExistence type="predicted"/>
<dbReference type="Gene3D" id="3.60.10.10">
    <property type="entry name" value="Endonuclease/exonuclease/phosphatase"/>
    <property type="match status" value="1"/>
</dbReference>
<dbReference type="PANTHER" id="PTHR35218:SF9">
    <property type="entry name" value="ENDONUCLEASE_EXONUCLEASE_PHOSPHATASE DOMAIN-CONTAINING PROTEIN"/>
    <property type="match status" value="1"/>
</dbReference>
<gene>
    <name evidence="2" type="primary">LOC110774233</name>
</gene>
<dbReference type="KEGG" id="pavi:110774233"/>
<evidence type="ECO:0000313" key="2">
    <source>
        <dbReference type="RefSeq" id="XP_021834463.1"/>
    </source>
</evidence>
<accession>A0A6P5U2U2</accession>
<dbReference type="SUPFAM" id="SSF56219">
    <property type="entry name" value="DNase I-like"/>
    <property type="match status" value="1"/>
</dbReference>
<dbReference type="GeneID" id="110774233"/>